<accession>A0A438HFG6</accession>
<organism evidence="2 3">
    <name type="scientific">Vitis vinifera</name>
    <name type="common">Grape</name>
    <dbReference type="NCBI Taxonomy" id="29760"/>
    <lineage>
        <taxon>Eukaryota</taxon>
        <taxon>Viridiplantae</taxon>
        <taxon>Streptophyta</taxon>
        <taxon>Embryophyta</taxon>
        <taxon>Tracheophyta</taxon>
        <taxon>Spermatophyta</taxon>
        <taxon>Magnoliopsida</taxon>
        <taxon>eudicotyledons</taxon>
        <taxon>Gunneridae</taxon>
        <taxon>Pentapetalae</taxon>
        <taxon>rosids</taxon>
        <taxon>Vitales</taxon>
        <taxon>Vitaceae</taxon>
        <taxon>Viteae</taxon>
        <taxon>Vitis</taxon>
    </lineage>
</organism>
<feature type="region of interest" description="Disordered" evidence="1">
    <location>
        <begin position="194"/>
        <end position="218"/>
    </location>
</feature>
<gene>
    <name evidence="2" type="ORF">CK203_044911</name>
</gene>
<feature type="compositionally biased region" description="Low complexity" evidence="1">
    <location>
        <begin position="203"/>
        <end position="212"/>
    </location>
</feature>
<dbReference type="AlphaFoldDB" id="A0A438HFG6"/>
<proteinExistence type="predicted"/>
<dbReference type="Proteomes" id="UP000288805">
    <property type="component" value="Unassembled WGS sequence"/>
</dbReference>
<comment type="caution">
    <text evidence="2">The sequence shown here is derived from an EMBL/GenBank/DDBJ whole genome shotgun (WGS) entry which is preliminary data.</text>
</comment>
<sequence length="390" mass="44340">MQRVAYRRRDQIFVHSLDTPSWVRVEGRLVWYSERSSMDQQVVIVDQFTATVASIQEALASLSVSGLTLCIAWHSEVAPPTVVPITITDDTHARMDCLEQCMRQMRVSDGSVVWDDFESMPVASFSTKFKMPDIERYTGIGCPHVSRRELEALRQRTDEFVSSFISYWHGRLPRSLTGLQRGIRYRCDVKGKKPFGGQRSRDVSAISSSSQRPLRRHQAGIERPPVSYTATRQPCYAAQFTARPTTPYPRPRAQQSSAPFALRTQRQFSQLGMPLSQALWKLTEAGLLTALTPRSPPQPIPPQFRMDLHCAYHQGPGHETDHSDDIHFLDFDEIDDHIHMLSGDDSDPEPIMPDVIYEMSERPFILIPDVEEVQGPPVDDSQTLDVQYIL</sequence>
<dbReference type="EMBL" id="QGNW01000231">
    <property type="protein sequence ID" value="RVW83194.1"/>
    <property type="molecule type" value="Genomic_DNA"/>
</dbReference>
<evidence type="ECO:0000256" key="1">
    <source>
        <dbReference type="SAM" id="MobiDB-lite"/>
    </source>
</evidence>
<evidence type="ECO:0000313" key="2">
    <source>
        <dbReference type="EMBL" id="RVW83194.1"/>
    </source>
</evidence>
<name>A0A438HFG6_VITVI</name>
<reference evidence="2 3" key="1">
    <citation type="journal article" date="2018" name="PLoS Genet.">
        <title>Population sequencing reveals clonal diversity and ancestral inbreeding in the grapevine cultivar Chardonnay.</title>
        <authorList>
            <person name="Roach M.J."/>
            <person name="Johnson D.L."/>
            <person name="Bohlmann J."/>
            <person name="van Vuuren H.J."/>
            <person name="Jones S.J."/>
            <person name="Pretorius I.S."/>
            <person name="Schmidt S.A."/>
            <person name="Borneman A.R."/>
        </authorList>
    </citation>
    <scope>NUCLEOTIDE SEQUENCE [LARGE SCALE GENOMIC DNA]</scope>
    <source>
        <strain evidence="3">cv. Chardonnay</strain>
        <tissue evidence="2">Leaf</tissue>
    </source>
</reference>
<protein>
    <submittedName>
        <fullName evidence="2">Uncharacterized protein</fullName>
    </submittedName>
</protein>
<evidence type="ECO:0000313" key="3">
    <source>
        <dbReference type="Proteomes" id="UP000288805"/>
    </source>
</evidence>